<comment type="similarity">
    <text evidence="2">Belongs to the oxygen-dependent FAD-linked oxidoreductase family.</text>
</comment>
<keyword evidence="4" id="KW-0274">FAD</keyword>
<reference evidence="7 8" key="1">
    <citation type="submission" date="2020-04" db="EMBL/GenBank/DDBJ databases">
        <authorList>
            <person name="Klaysubun C."/>
            <person name="Duangmal K."/>
            <person name="Lipun K."/>
        </authorList>
    </citation>
    <scope>NUCLEOTIDE SEQUENCE [LARGE SCALE GENOMIC DNA]</scope>
    <source>
        <strain evidence="7 8">DSM 45300</strain>
    </source>
</reference>
<dbReference type="PROSITE" id="PS51387">
    <property type="entry name" value="FAD_PCMH"/>
    <property type="match status" value="1"/>
</dbReference>
<dbReference type="Gene3D" id="3.30.43.10">
    <property type="entry name" value="Uridine Diphospho-n-acetylenolpyruvylglucosamine Reductase, domain 2"/>
    <property type="match status" value="1"/>
</dbReference>
<dbReference type="InterPro" id="IPR016166">
    <property type="entry name" value="FAD-bd_PCMH"/>
</dbReference>
<dbReference type="PANTHER" id="PTHR42973">
    <property type="entry name" value="BINDING OXIDOREDUCTASE, PUTATIVE (AFU_ORTHOLOGUE AFUA_1G17690)-RELATED"/>
    <property type="match status" value="1"/>
</dbReference>
<keyword evidence="5" id="KW-0560">Oxidoreductase</keyword>
<dbReference type="GO" id="GO:0016491">
    <property type="term" value="F:oxidoreductase activity"/>
    <property type="evidence" value="ECO:0007669"/>
    <property type="project" value="UniProtKB-KW"/>
</dbReference>
<comment type="caution">
    <text evidence="7">The sequence shown here is derived from an EMBL/GenBank/DDBJ whole genome shotgun (WGS) entry which is preliminary data.</text>
</comment>
<evidence type="ECO:0000313" key="8">
    <source>
        <dbReference type="Proteomes" id="UP000586918"/>
    </source>
</evidence>
<keyword evidence="3" id="KW-0285">Flavoprotein</keyword>
<evidence type="ECO:0000256" key="5">
    <source>
        <dbReference type="ARBA" id="ARBA00023002"/>
    </source>
</evidence>
<dbReference type="Proteomes" id="UP000586918">
    <property type="component" value="Unassembled WGS sequence"/>
</dbReference>
<gene>
    <name evidence="7" type="ORF">HF519_09390</name>
</gene>
<accession>A0A848DGJ3</accession>
<dbReference type="Gene3D" id="3.30.465.10">
    <property type="match status" value="1"/>
</dbReference>
<dbReference type="SUPFAM" id="SSF56176">
    <property type="entry name" value="FAD-binding/transporter-associated domain-like"/>
    <property type="match status" value="1"/>
</dbReference>
<dbReference type="InterPro" id="IPR036318">
    <property type="entry name" value="FAD-bd_PCMH-like_sf"/>
</dbReference>
<dbReference type="InterPro" id="IPR016169">
    <property type="entry name" value="FAD-bd_PCMH_sub2"/>
</dbReference>
<dbReference type="InterPro" id="IPR016167">
    <property type="entry name" value="FAD-bd_PCMH_sub1"/>
</dbReference>
<evidence type="ECO:0000256" key="2">
    <source>
        <dbReference type="ARBA" id="ARBA00005466"/>
    </source>
</evidence>
<comment type="cofactor">
    <cofactor evidence="1">
        <name>FAD</name>
        <dbReference type="ChEBI" id="CHEBI:57692"/>
    </cofactor>
</comment>
<evidence type="ECO:0000256" key="4">
    <source>
        <dbReference type="ARBA" id="ARBA00022827"/>
    </source>
</evidence>
<dbReference type="InterPro" id="IPR050416">
    <property type="entry name" value="FAD-linked_Oxidoreductase"/>
</dbReference>
<dbReference type="AlphaFoldDB" id="A0A848DGJ3"/>
<evidence type="ECO:0000313" key="7">
    <source>
        <dbReference type="EMBL" id="NMH91790.1"/>
    </source>
</evidence>
<evidence type="ECO:0000259" key="6">
    <source>
        <dbReference type="PROSITE" id="PS51387"/>
    </source>
</evidence>
<dbReference type="Gene3D" id="3.40.462.20">
    <property type="match status" value="1"/>
</dbReference>
<dbReference type="Pfam" id="PF08031">
    <property type="entry name" value="BBE"/>
    <property type="match status" value="1"/>
</dbReference>
<protein>
    <submittedName>
        <fullName evidence="7">FAD-binding oxidoreductase</fullName>
    </submittedName>
</protein>
<dbReference type="InterPro" id="IPR012951">
    <property type="entry name" value="BBE"/>
</dbReference>
<keyword evidence="8" id="KW-1185">Reference proteome</keyword>
<dbReference type="PANTHER" id="PTHR42973:SF39">
    <property type="entry name" value="FAD-BINDING PCMH-TYPE DOMAIN-CONTAINING PROTEIN"/>
    <property type="match status" value="1"/>
</dbReference>
<proteinExistence type="inferred from homology"/>
<sequence>MTITLTGVDGASRQLTDEAVEALRAGLRGSLLDRPLDPEQEPRPAWNPMHDGRAALTARCSGTADVVDAVRFAREHGLLVAVRGGGHSVSGLSTVSDGLLIDLSAMNGVQVDPLRRLAHVQGGALWGDVDRETQVIGLATPGGVVSDTGVAGLTLGGGYGWLRRRYGLSSDNLVEAQVVCADGTVRTASADSEPDLFWALRGGGGNFGVVTSFTFRLHPVGPIVAFAAPFYPLEDLRQILEGWRDYTATAPDDVTSVVLTITFPAVPGMPEVIHDRRVAIVGGVYAGDPDRGAEVLAPLRELATPLFDMSGPTPFTAVQSGFDAFFPRQTLRSYWKSQYLDSLSDEAIAAIDAAAQDRPAPITLVNTFHMGGALSAVDPESTAFAQRQPPYMVSIDGMWTDPDQDRSIVSWVRSRWDEVRKHGTGAVYLNFTGLDDEPVRAGTDTAFGRNLLRLGQVKAQYDPTNLFQVNNNVTPAS</sequence>
<evidence type="ECO:0000256" key="3">
    <source>
        <dbReference type="ARBA" id="ARBA00022630"/>
    </source>
</evidence>
<evidence type="ECO:0000256" key="1">
    <source>
        <dbReference type="ARBA" id="ARBA00001974"/>
    </source>
</evidence>
<dbReference type="RefSeq" id="WP_169412225.1">
    <property type="nucleotide sequence ID" value="NZ_JAAXKZ010000024.1"/>
</dbReference>
<dbReference type="EMBL" id="JAAXKZ010000024">
    <property type="protein sequence ID" value="NMH91790.1"/>
    <property type="molecule type" value="Genomic_DNA"/>
</dbReference>
<dbReference type="InterPro" id="IPR006094">
    <property type="entry name" value="Oxid_FAD_bind_N"/>
</dbReference>
<dbReference type="Pfam" id="PF01565">
    <property type="entry name" value="FAD_binding_4"/>
    <property type="match status" value="1"/>
</dbReference>
<feature type="domain" description="FAD-binding PCMH-type" evidence="6">
    <location>
        <begin position="49"/>
        <end position="220"/>
    </location>
</feature>
<organism evidence="7 8">
    <name type="scientific">Pseudonocardia bannensis</name>
    <dbReference type="NCBI Taxonomy" id="630973"/>
    <lineage>
        <taxon>Bacteria</taxon>
        <taxon>Bacillati</taxon>
        <taxon>Actinomycetota</taxon>
        <taxon>Actinomycetes</taxon>
        <taxon>Pseudonocardiales</taxon>
        <taxon>Pseudonocardiaceae</taxon>
        <taxon>Pseudonocardia</taxon>
    </lineage>
</organism>
<name>A0A848DGJ3_9PSEU</name>
<dbReference type="GO" id="GO:0071949">
    <property type="term" value="F:FAD binding"/>
    <property type="evidence" value="ECO:0007669"/>
    <property type="project" value="InterPro"/>
</dbReference>